<organism evidence="2 3">
    <name type="scientific">Ancylostoma ceylanicum</name>
    <dbReference type="NCBI Taxonomy" id="53326"/>
    <lineage>
        <taxon>Eukaryota</taxon>
        <taxon>Metazoa</taxon>
        <taxon>Ecdysozoa</taxon>
        <taxon>Nematoda</taxon>
        <taxon>Chromadorea</taxon>
        <taxon>Rhabditida</taxon>
        <taxon>Rhabditina</taxon>
        <taxon>Rhabditomorpha</taxon>
        <taxon>Strongyloidea</taxon>
        <taxon>Ancylostomatidae</taxon>
        <taxon>Ancylostomatinae</taxon>
        <taxon>Ancylostoma</taxon>
    </lineage>
</organism>
<name>A0A016WU18_9BILA</name>
<protein>
    <recommendedName>
        <fullName evidence="1">Reverse transcriptase domain-containing protein</fullName>
    </recommendedName>
</protein>
<gene>
    <name evidence="2" type="primary">Acey_s0528.g2973</name>
    <name evidence="2" type="ORF">Y032_0528g2973</name>
</gene>
<feature type="domain" description="Reverse transcriptase" evidence="1">
    <location>
        <begin position="1"/>
        <end position="187"/>
    </location>
</feature>
<accession>A0A016WU18</accession>
<dbReference type="PROSITE" id="PS50878">
    <property type="entry name" value="RT_POL"/>
    <property type="match status" value="1"/>
</dbReference>
<comment type="caution">
    <text evidence="2">The sequence shown here is derived from an EMBL/GenBank/DDBJ whole genome shotgun (WGS) entry which is preliminary data.</text>
</comment>
<keyword evidence="3" id="KW-1185">Reference proteome</keyword>
<evidence type="ECO:0000313" key="3">
    <source>
        <dbReference type="Proteomes" id="UP000024635"/>
    </source>
</evidence>
<dbReference type="Gene3D" id="3.30.70.270">
    <property type="match status" value="1"/>
</dbReference>
<feature type="non-terminal residue" evidence="2">
    <location>
        <position position="1"/>
    </location>
</feature>
<dbReference type="SUPFAM" id="SSF56672">
    <property type="entry name" value="DNA/RNA polymerases"/>
    <property type="match status" value="1"/>
</dbReference>
<dbReference type="OrthoDB" id="418748at2759"/>
<dbReference type="PANTHER" id="PTHR47027">
    <property type="entry name" value="REVERSE TRANSCRIPTASE DOMAIN-CONTAINING PROTEIN"/>
    <property type="match status" value="1"/>
</dbReference>
<dbReference type="Proteomes" id="UP000024635">
    <property type="component" value="Unassembled WGS sequence"/>
</dbReference>
<sequence length="243" mass="27721">TTDAIHAVRQLTEKHREKKKTVHLAFLHLEKAFDRIPRKLIWLSLRDHGVPEEYVRWVQLLYSNVTSSVRSAAGTSAPFDVHVGVHQGSALSPLLFILCMDTVSSELQSRPLWTLLYADDVVVAASTREDLQKQVQTWKDRLERYGMKLDIKKTEYLVCGEQTSGTIYIDNEELPKASVFKYLGSRISADGNTIVEAEWRANDAWSKWRQVTGVMCDKKVSLKLKSKIYRTVVQPVALYGAER</sequence>
<dbReference type="PANTHER" id="PTHR47027:SF28">
    <property type="entry name" value="ENDONUCLEASE-REVERSE TRANSCRIPTASE"/>
    <property type="match status" value="1"/>
</dbReference>
<reference evidence="3" key="1">
    <citation type="journal article" date="2015" name="Nat. Genet.">
        <title>The genome and transcriptome of the zoonotic hookworm Ancylostoma ceylanicum identify infection-specific gene families.</title>
        <authorList>
            <person name="Schwarz E.M."/>
            <person name="Hu Y."/>
            <person name="Antoshechkin I."/>
            <person name="Miller M.M."/>
            <person name="Sternberg P.W."/>
            <person name="Aroian R.V."/>
        </authorList>
    </citation>
    <scope>NUCLEOTIDE SEQUENCE</scope>
    <source>
        <strain evidence="3">HY135</strain>
    </source>
</reference>
<evidence type="ECO:0000259" key="1">
    <source>
        <dbReference type="PROSITE" id="PS50878"/>
    </source>
</evidence>
<dbReference type="InterPro" id="IPR000477">
    <property type="entry name" value="RT_dom"/>
</dbReference>
<dbReference type="EMBL" id="JARK01000128">
    <property type="protein sequence ID" value="EYC42513.1"/>
    <property type="molecule type" value="Genomic_DNA"/>
</dbReference>
<dbReference type="AlphaFoldDB" id="A0A016WU18"/>
<proteinExistence type="predicted"/>
<evidence type="ECO:0000313" key="2">
    <source>
        <dbReference type="EMBL" id="EYC42513.1"/>
    </source>
</evidence>
<dbReference type="InterPro" id="IPR043502">
    <property type="entry name" value="DNA/RNA_pol_sf"/>
</dbReference>
<dbReference type="InterPro" id="IPR043128">
    <property type="entry name" value="Rev_trsase/Diguanyl_cyclase"/>
</dbReference>
<dbReference type="CDD" id="cd01650">
    <property type="entry name" value="RT_nLTR_like"/>
    <property type="match status" value="1"/>
</dbReference>
<dbReference type="Pfam" id="PF00078">
    <property type="entry name" value="RVT_1"/>
    <property type="match status" value="1"/>
</dbReference>